<accession>A0A1I4PFG7</accession>
<gene>
    <name evidence="1" type="ORF">SAMN04487943_11144</name>
</gene>
<evidence type="ECO:0000313" key="2">
    <source>
        <dbReference type="Proteomes" id="UP000198565"/>
    </source>
</evidence>
<evidence type="ECO:0000313" key="1">
    <source>
        <dbReference type="EMBL" id="SFM26499.1"/>
    </source>
</evidence>
<sequence length="127" mass="14620">MIFDSWICAVPWNSASAPWKSAAVPWNSPSAPWKSAAVPWNYSFFQGRERFFQGTKALKWSRPSPMRRSSICVPVPWKSAAVPWNYSFFQGTKALIGQDLRIREGLFLYPFTDPANKPRTKYFPNKI</sequence>
<dbReference type="EMBL" id="FOTR01000011">
    <property type="protein sequence ID" value="SFM26499.1"/>
    <property type="molecule type" value="Genomic_DNA"/>
</dbReference>
<name>A0A1I4PFG7_9BACI</name>
<organism evidence="1 2">
    <name type="scientific">Gracilibacillus orientalis</name>
    <dbReference type="NCBI Taxonomy" id="334253"/>
    <lineage>
        <taxon>Bacteria</taxon>
        <taxon>Bacillati</taxon>
        <taxon>Bacillota</taxon>
        <taxon>Bacilli</taxon>
        <taxon>Bacillales</taxon>
        <taxon>Bacillaceae</taxon>
        <taxon>Gracilibacillus</taxon>
    </lineage>
</organism>
<proteinExistence type="predicted"/>
<dbReference type="Proteomes" id="UP000198565">
    <property type="component" value="Unassembled WGS sequence"/>
</dbReference>
<dbReference type="STRING" id="334253.SAMN04487943_11144"/>
<dbReference type="AlphaFoldDB" id="A0A1I4PFG7"/>
<reference evidence="2" key="1">
    <citation type="submission" date="2016-10" db="EMBL/GenBank/DDBJ databases">
        <authorList>
            <person name="Varghese N."/>
            <person name="Submissions S."/>
        </authorList>
    </citation>
    <scope>NUCLEOTIDE SEQUENCE [LARGE SCALE GENOMIC DNA]</scope>
    <source>
        <strain evidence="2">CGMCC 1.4250</strain>
    </source>
</reference>
<keyword evidence="2" id="KW-1185">Reference proteome</keyword>
<protein>
    <submittedName>
        <fullName evidence="1">Uncharacterized protein</fullName>
    </submittedName>
</protein>